<evidence type="ECO:0000256" key="4">
    <source>
        <dbReference type="ARBA" id="ARBA00022692"/>
    </source>
</evidence>
<protein>
    <submittedName>
        <fullName evidence="8">Chromate transporter</fullName>
    </submittedName>
</protein>
<name>A0ABS2NQI3_9FIRM</name>
<dbReference type="PANTHER" id="PTHR43663">
    <property type="entry name" value="CHROMATE TRANSPORT PROTEIN-RELATED"/>
    <property type="match status" value="1"/>
</dbReference>
<accession>A0ABS2NQI3</accession>
<sequence length="175" mass="18679">MTELFKLFITFLKIGSFSFGGGYAMLPLIEEEIVYINQWLTQSEFIDIIAISQMSPGPIAINSATFVGFKYLGVGGAIAATVGVCFTSFFLVTGLARVIIKYYDSLIVKGIFSGIRPGVIGLIGAACVSLFKASIVDIKSLIIGLTVLVILSKTKIHPIAVILSSGVMGILLYSI</sequence>
<comment type="similarity">
    <text evidence="2">Belongs to the chromate ion transporter (CHR) (TC 2.A.51) family.</text>
</comment>
<keyword evidence="6 7" id="KW-0472">Membrane</keyword>
<keyword evidence="9" id="KW-1185">Reference proteome</keyword>
<evidence type="ECO:0000256" key="5">
    <source>
        <dbReference type="ARBA" id="ARBA00022989"/>
    </source>
</evidence>
<dbReference type="InterPro" id="IPR003370">
    <property type="entry name" value="Chromate_transpt"/>
</dbReference>
<keyword evidence="5 7" id="KW-1133">Transmembrane helix</keyword>
<evidence type="ECO:0000313" key="9">
    <source>
        <dbReference type="Proteomes" id="UP001314796"/>
    </source>
</evidence>
<evidence type="ECO:0000256" key="1">
    <source>
        <dbReference type="ARBA" id="ARBA00004651"/>
    </source>
</evidence>
<feature type="transmembrane region" description="Helical" evidence="7">
    <location>
        <begin position="156"/>
        <end position="174"/>
    </location>
</feature>
<evidence type="ECO:0000256" key="7">
    <source>
        <dbReference type="SAM" id="Phobius"/>
    </source>
</evidence>
<keyword evidence="4 7" id="KW-0812">Transmembrane</keyword>
<dbReference type="EMBL" id="JAFBEE010000010">
    <property type="protein sequence ID" value="MBM7615202.1"/>
    <property type="molecule type" value="Genomic_DNA"/>
</dbReference>
<gene>
    <name evidence="8" type="ORF">JOC73_001764</name>
</gene>
<evidence type="ECO:0000313" key="8">
    <source>
        <dbReference type="EMBL" id="MBM7615202.1"/>
    </source>
</evidence>
<evidence type="ECO:0000256" key="2">
    <source>
        <dbReference type="ARBA" id="ARBA00005262"/>
    </source>
</evidence>
<evidence type="ECO:0000256" key="6">
    <source>
        <dbReference type="ARBA" id="ARBA00023136"/>
    </source>
</evidence>
<comment type="subcellular location">
    <subcellularLocation>
        <location evidence="1">Cell membrane</location>
        <topology evidence="1">Multi-pass membrane protein</topology>
    </subcellularLocation>
</comment>
<feature type="transmembrane region" description="Helical" evidence="7">
    <location>
        <begin position="120"/>
        <end position="150"/>
    </location>
</feature>
<comment type="caution">
    <text evidence="8">The sequence shown here is derived from an EMBL/GenBank/DDBJ whole genome shotgun (WGS) entry which is preliminary data.</text>
</comment>
<feature type="transmembrane region" description="Helical" evidence="7">
    <location>
        <begin position="77"/>
        <end position="100"/>
    </location>
</feature>
<dbReference type="Proteomes" id="UP001314796">
    <property type="component" value="Unassembled WGS sequence"/>
</dbReference>
<dbReference type="Pfam" id="PF02417">
    <property type="entry name" value="Chromate_transp"/>
    <property type="match status" value="1"/>
</dbReference>
<reference evidence="8 9" key="1">
    <citation type="submission" date="2021-01" db="EMBL/GenBank/DDBJ databases">
        <title>Genomic Encyclopedia of Type Strains, Phase IV (KMG-IV): sequencing the most valuable type-strain genomes for metagenomic binning, comparative biology and taxonomic classification.</title>
        <authorList>
            <person name="Goeker M."/>
        </authorList>
    </citation>
    <scope>NUCLEOTIDE SEQUENCE [LARGE SCALE GENOMIC DNA]</scope>
    <source>
        <strain evidence="8 9">DSM 25890</strain>
    </source>
</reference>
<proteinExistence type="inferred from homology"/>
<dbReference type="InterPro" id="IPR052518">
    <property type="entry name" value="CHR_Transporter"/>
</dbReference>
<organism evidence="8 9">
    <name type="scientific">Alkaliphilus hydrothermalis</name>
    <dbReference type="NCBI Taxonomy" id="1482730"/>
    <lineage>
        <taxon>Bacteria</taxon>
        <taxon>Bacillati</taxon>
        <taxon>Bacillota</taxon>
        <taxon>Clostridia</taxon>
        <taxon>Peptostreptococcales</taxon>
        <taxon>Natronincolaceae</taxon>
        <taxon>Alkaliphilus</taxon>
    </lineage>
</organism>
<keyword evidence="3" id="KW-1003">Cell membrane</keyword>
<dbReference type="PANTHER" id="PTHR43663:SF1">
    <property type="entry name" value="CHROMATE TRANSPORTER"/>
    <property type="match status" value="1"/>
</dbReference>
<feature type="transmembrane region" description="Helical" evidence="7">
    <location>
        <begin position="7"/>
        <end position="29"/>
    </location>
</feature>
<evidence type="ECO:0000256" key="3">
    <source>
        <dbReference type="ARBA" id="ARBA00022475"/>
    </source>
</evidence>
<dbReference type="RefSeq" id="WP_204402122.1">
    <property type="nucleotide sequence ID" value="NZ_JAFBEE010000010.1"/>
</dbReference>